<dbReference type="InterPro" id="IPR000182">
    <property type="entry name" value="GNAT_dom"/>
</dbReference>
<reference evidence="2" key="1">
    <citation type="journal article" date="2022" name="Int. J. Syst. Evol. Microbiol.">
        <title>Prevotella lacticifex sp. nov., isolated from the rumen of cows.</title>
        <authorList>
            <person name="Shinkai T."/>
            <person name="Ikeyama N."/>
            <person name="Kumagai M."/>
            <person name="Ohmori H."/>
            <person name="Sakamoto M."/>
            <person name="Ohkuma M."/>
            <person name="Mitsumori M."/>
        </authorList>
    </citation>
    <scope>NUCLEOTIDE SEQUENCE</scope>
    <source>
        <strain evidence="2">R5076</strain>
    </source>
</reference>
<sequence length="112" mass="12922">MDEDSIHVFATTEKDNKTITVSYARIYFDPVEKHVKVGRVATASAYRGQGLGGKVMRRCCEVAWDRFKASEVWLDAQLHAVDFYKLMGFQVVSDVFMEAGIEHVRMIWRNLF</sequence>
<dbReference type="AlphaFoldDB" id="A0A9R1C8J7"/>
<dbReference type="EMBL" id="BPUB01000001">
    <property type="protein sequence ID" value="GJG57983.1"/>
    <property type="molecule type" value="Genomic_DNA"/>
</dbReference>
<dbReference type="Gene3D" id="3.40.630.30">
    <property type="match status" value="1"/>
</dbReference>
<name>A0A9R1C8J7_9BACT</name>
<dbReference type="Proteomes" id="UP000825483">
    <property type="component" value="Unassembled WGS sequence"/>
</dbReference>
<comment type="caution">
    <text evidence="2">The sequence shown here is derived from an EMBL/GenBank/DDBJ whole genome shotgun (WGS) entry which is preliminary data.</text>
</comment>
<accession>A0A9R1C8J7</accession>
<feature type="domain" description="N-acetyltransferase" evidence="1">
    <location>
        <begin position="1"/>
        <end position="111"/>
    </location>
</feature>
<dbReference type="PROSITE" id="PS51186">
    <property type="entry name" value="GNAT"/>
    <property type="match status" value="1"/>
</dbReference>
<organism evidence="2 3">
    <name type="scientific">Prevotella lacticifex</name>
    <dbReference type="NCBI Taxonomy" id="2854755"/>
    <lineage>
        <taxon>Bacteria</taxon>
        <taxon>Pseudomonadati</taxon>
        <taxon>Bacteroidota</taxon>
        <taxon>Bacteroidia</taxon>
        <taxon>Bacteroidales</taxon>
        <taxon>Prevotellaceae</taxon>
        <taxon>Prevotella</taxon>
    </lineage>
</organism>
<dbReference type="SUPFAM" id="SSF55729">
    <property type="entry name" value="Acyl-CoA N-acyltransferases (Nat)"/>
    <property type="match status" value="1"/>
</dbReference>
<dbReference type="GO" id="GO:0016747">
    <property type="term" value="F:acyltransferase activity, transferring groups other than amino-acyl groups"/>
    <property type="evidence" value="ECO:0007669"/>
    <property type="project" value="InterPro"/>
</dbReference>
<gene>
    <name evidence="2" type="ORF">PRLR5076_08340</name>
</gene>
<dbReference type="CDD" id="cd04301">
    <property type="entry name" value="NAT_SF"/>
    <property type="match status" value="1"/>
</dbReference>
<protein>
    <recommendedName>
        <fullName evidence="1">N-acetyltransferase domain-containing protein</fullName>
    </recommendedName>
</protein>
<evidence type="ECO:0000313" key="3">
    <source>
        <dbReference type="Proteomes" id="UP000825483"/>
    </source>
</evidence>
<proteinExistence type="predicted"/>
<dbReference type="InterPro" id="IPR016181">
    <property type="entry name" value="Acyl_CoA_acyltransferase"/>
</dbReference>
<evidence type="ECO:0000313" key="2">
    <source>
        <dbReference type="EMBL" id="GJG57983.1"/>
    </source>
</evidence>
<dbReference type="Pfam" id="PF13673">
    <property type="entry name" value="Acetyltransf_10"/>
    <property type="match status" value="1"/>
</dbReference>
<keyword evidence="3" id="KW-1185">Reference proteome</keyword>
<evidence type="ECO:0000259" key="1">
    <source>
        <dbReference type="PROSITE" id="PS51186"/>
    </source>
</evidence>